<gene>
    <name evidence="3" type="ORF">EDC44_11332</name>
</gene>
<dbReference type="GO" id="GO:0005829">
    <property type="term" value="C:cytosol"/>
    <property type="evidence" value="ECO:0007669"/>
    <property type="project" value="TreeGrafter"/>
</dbReference>
<sequence length="185" mass="20978">MTDQISSYAQFAHQLRTAGIAVTPAELHGFLSGLICGGVADQSWQPLLYQFTNNDEAYPIAILKEAEQIHRQINNQLGDIDGFNFELWLPDENITIFAQADALSEWVNNFLLGLGLAQPKLDQERNEIGEAVDDLKDICQLGYDDKDDQEELTEALEEIIEYVRTIATIFYSHFRPEPQQKPVLH</sequence>
<dbReference type="NCBIfam" id="NF002477">
    <property type="entry name" value="PRK01736.1"/>
    <property type="match status" value="1"/>
</dbReference>
<evidence type="ECO:0000313" key="3">
    <source>
        <dbReference type="EMBL" id="TCP94887.1"/>
    </source>
</evidence>
<dbReference type="SUPFAM" id="SSF101327">
    <property type="entry name" value="YgfB-like"/>
    <property type="match status" value="1"/>
</dbReference>
<name>A0A4R2SWM5_9PAST</name>
<dbReference type="Pfam" id="PF03695">
    <property type="entry name" value="UPF0149"/>
    <property type="match status" value="1"/>
</dbReference>
<evidence type="ECO:0000256" key="1">
    <source>
        <dbReference type="ARBA" id="ARBA00038308"/>
    </source>
</evidence>
<dbReference type="HAMAP" id="MF_00346">
    <property type="entry name" value="UPF0149"/>
    <property type="match status" value="1"/>
</dbReference>
<dbReference type="InterPro" id="IPR036255">
    <property type="entry name" value="YgfB-like_sf"/>
</dbReference>
<dbReference type="PANTHER" id="PTHR37528">
    <property type="entry name" value="UPF0149 PROTEIN YGFB"/>
    <property type="match status" value="1"/>
</dbReference>
<comment type="similarity">
    <text evidence="1 2">Belongs to the UPF0149 family.</text>
</comment>
<evidence type="ECO:0000313" key="4">
    <source>
        <dbReference type="Proteomes" id="UP000295763"/>
    </source>
</evidence>
<dbReference type="FunFam" id="1.20.120.740:FF:000001">
    <property type="entry name" value="UPF0149 protein YgfB"/>
    <property type="match status" value="1"/>
</dbReference>
<dbReference type="Gene3D" id="1.20.120.740">
    <property type="entry name" value="YgfB uncharacterised protein family UPF0149, PF03695"/>
    <property type="match status" value="1"/>
</dbReference>
<dbReference type="Proteomes" id="UP000295763">
    <property type="component" value="Unassembled WGS sequence"/>
</dbReference>
<dbReference type="EMBL" id="SLYB01000013">
    <property type="protein sequence ID" value="TCP94887.1"/>
    <property type="molecule type" value="Genomic_DNA"/>
</dbReference>
<dbReference type="InterPro" id="IPR011978">
    <property type="entry name" value="YgfB-like"/>
</dbReference>
<proteinExistence type="inferred from homology"/>
<protein>
    <recommendedName>
        <fullName evidence="2">UPF0149 protein EDC44_11332</fullName>
    </recommendedName>
</protein>
<keyword evidence="4" id="KW-1185">Reference proteome</keyword>
<dbReference type="PANTHER" id="PTHR37528:SF1">
    <property type="entry name" value="UPF0149 PROTEIN YGFB"/>
    <property type="match status" value="1"/>
</dbReference>
<dbReference type="OrthoDB" id="9783391at2"/>
<comment type="caution">
    <text evidence="3">The sequence shown here is derived from an EMBL/GenBank/DDBJ whole genome shotgun (WGS) entry which is preliminary data.</text>
</comment>
<reference evidence="3 4" key="1">
    <citation type="submission" date="2019-03" db="EMBL/GenBank/DDBJ databases">
        <title>Genomic Encyclopedia of Type Strains, Phase IV (KMG-IV): sequencing the most valuable type-strain genomes for metagenomic binning, comparative biology and taxonomic classification.</title>
        <authorList>
            <person name="Goeker M."/>
        </authorList>
    </citation>
    <scope>NUCLEOTIDE SEQUENCE [LARGE SCALE GENOMIC DNA]</scope>
    <source>
        <strain evidence="3 4">DSM 28404</strain>
    </source>
</reference>
<dbReference type="NCBIfam" id="TIGR02292">
    <property type="entry name" value="ygfB_yecA"/>
    <property type="match status" value="1"/>
</dbReference>
<dbReference type="AlphaFoldDB" id="A0A4R2SWM5"/>
<accession>A0A4R2SWM5</accession>
<evidence type="ECO:0000256" key="2">
    <source>
        <dbReference type="HAMAP-Rule" id="MF_00346"/>
    </source>
</evidence>
<organism evidence="3 4">
    <name type="scientific">Cricetibacter osteomyelitidis</name>
    <dbReference type="NCBI Taxonomy" id="1521931"/>
    <lineage>
        <taxon>Bacteria</taxon>
        <taxon>Pseudomonadati</taxon>
        <taxon>Pseudomonadota</taxon>
        <taxon>Gammaproteobacteria</taxon>
        <taxon>Pasteurellales</taxon>
        <taxon>Pasteurellaceae</taxon>
        <taxon>Cricetibacter</taxon>
    </lineage>
</organism>